<dbReference type="Gene3D" id="3.40.50.2000">
    <property type="entry name" value="Glycogen Phosphorylase B"/>
    <property type="match status" value="2"/>
</dbReference>
<organism evidence="1 2">
    <name type="scientific">Marinobacter vinifirmus</name>
    <dbReference type="NCBI Taxonomy" id="355591"/>
    <lineage>
        <taxon>Bacteria</taxon>
        <taxon>Pseudomonadati</taxon>
        <taxon>Pseudomonadota</taxon>
        <taxon>Gammaproteobacteria</taxon>
        <taxon>Pseudomonadales</taxon>
        <taxon>Marinobacteraceae</taxon>
        <taxon>Marinobacter</taxon>
    </lineage>
</organism>
<protein>
    <recommendedName>
        <fullName evidence="3">Glycosyltransferase family 4 protein</fullName>
    </recommendedName>
</protein>
<reference evidence="1 2" key="1">
    <citation type="submission" date="2019-07" db="EMBL/GenBank/DDBJ databases">
        <title>The pathways for chlorine oxyanion respiration interact through the shared metabolite chlorate.</title>
        <authorList>
            <person name="Barnum T.P."/>
            <person name="Cheng Y."/>
            <person name="Hill K.A."/>
            <person name="Lucas L.N."/>
            <person name="Carlson H.K."/>
            <person name="Coates J.D."/>
        </authorList>
    </citation>
    <scope>NUCLEOTIDE SEQUENCE [LARGE SCALE GENOMIC DNA]</scope>
    <source>
        <strain evidence="1">UCB</strain>
    </source>
</reference>
<dbReference type="Proteomes" id="UP000319142">
    <property type="component" value="Unassembled WGS sequence"/>
</dbReference>
<gene>
    <name evidence="1" type="ORF">FHK81_16040</name>
</gene>
<name>A0A558B3C5_9GAMM</name>
<evidence type="ECO:0000313" key="1">
    <source>
        <dbReference type="EMBL" id="TVT30963.1"/>
    </source>
</evidence>
<comment type="caution">
    <text evidence="1">The sequence shown here is derived from an EMBL/GenBank/DDBJ whole genome shotgun (WGS) entry which is preliminary data.</text>
</comment>
<sequence length="475" mass="52144">MIQAPKLESLLDALRAFEAGWYLTANEDVRASGMDPYLHFVRHGFAEGRAPGPDPVPEAGRVFRVLYALSVLSGGTPQTNEDLMGALSAQADVPVDCLVLRCLGRELSLYLYRDGRYLELRSHTLQQPIAPFPHASEEFDKMAGQWLAEAGVALVHVRHSALQSLGLMDAASTQGIPVVYSFHDYYAACPSVKLLDDNRQFCGGRCTASRGECYQELWPDHQVMPLKHESVYKWQGQFAGALALCSGFVSTVGAVKNIMLDVFPALAGKPFPVIPHGRDFQALASLAAQPGDGEPLRVLVPGHIAASKGAEILQHLAGMQELAHVRWHILGTLHQDFEHAMPENVVVHGAYQRGDFQRHVAEIKPHMGAVLSIWPETWCHTLTELWAAGLPVLGFNTGAVGERLQQSGAGWLAETISPAAIAHTLLHASQPDVWRQAVEQVENWQKNGQRSCAEMAGDYWQLYNRITDAGFRGQN</sequence>
<proteinExistence type="predicted"/>
<dbReference type="RefSeq" id="WP_273134978.1">
    <property type="nucleotide sequence ID" value="NZ_VMRX01000050.1"/>
</dbReference>
<accession>A0A558B3C5</accession>
<dbReference type="AlphaFoldDB" id="A0A558B3C5"/>
<evidence type="ECO:0000313" key="2">
    <source>
        <dbReference type="Proteomes" id="UP000319142"/>
    </source>
</evidence>
<evidence type="ECO:0008006" key="3">
    <source>
        <dbReference type="Google" id="ProtNLM"/>
    </source>
</evidence>
<dbReference type="EMBL" id="VMRX01000050">
    <property type="protein sequence ID" value="TVT30963.1"/>
    <property type="molecule type" value="Genomic_DNA"/>
</dbReference>
<dbReference type="SUPFAM" id="SSF53756">
    <property type="entry name" value="UDP-Glycosyltransferase/glycogen phosphorylase"/>
    <property type="match status" value="1"/>
</dbReference>